<reference evidence="2 3" key="1">
    <citation type="journal article" date="2018" name="Aquat. Microb. Ecol.">
        <title>Gammaproteobacterial methanotrophs dominate.</title>
        <authorList>
            <person name="Rissanen A.J."/>
            <person name="Saarenheimo J."/>
            <person name="Tiirola M."/>
            <person name="Peura S."/>
            <person name="Aalto S.L."/>
            <person name="Karvinen A."/>
            <person name="Nykanen H."/>
        </authorList>
    </citation>
    <scope>NUCLEOTIDE SEQUENCE [LARGE SCALE GENOMIC DNA]</scope>
    <source>
        <strain evidence="2">AMbin10</strain>
    </source>
</reference>
<dbReference type="InterPro" id="IPR011704">
    <property type="entry name" value="ATPase_dyneun-rel_AAA"/>
</dbReference>
<name>A0A2W4SG55_9GAMM</name>
<organism evidence="2 3">
    <name type="scientific">Candidatus Methylumidiphilus alinenensis</name>
    <dbReference type="NCBI Taxonomy" id="2202197"/>
    <lineage>
        <taxon>Bacteria</taxon>
        <taxon>Pseudomonadati</taxon>
        <taxon>Pseudomonadota</taxon>
        <taxon>Gammaproteobacteria</taxon>
        <taxon>Methylococcales</taxon>
        <taxon>Candidatus Methylumidiphilus</taxon>
    </lineage>
</organism>
<dbReference type="Gene3D" id="3.40.50.300">
    <property type="entry name" value="P-loop containing nucleotide triphosphate hydrolases"/>
    <property type="match status" value="1"/>
</dbReference>
<dbReference type="PRINTS" id="PR00830">
    <property type="entry name" value="ENDOLAPTASE"/>
</dbReference>
<dbReference type="Proteomes" id="UP000249396">
    <property type="component" value="Unassembled WGS sequence"/>
</dbReference>
<comment type="caution">
    <text evidence="2">The sequence shown here is derived from an EMBL/GenBank/DDBJ whole genome shotgun (WGS) entry which is preliminary data.</text>
</comment>
<sequence>MDFIPVKPQTVELASANPNLPLRHQFELRQIKAINAALSACRPLLVRGEPGVGKSQLARAAANALGRVFLQHVVDSRTESRDLLWHFDAVGRLAKAQIMGALQFGTEKKAMNVLEEELAVDRFLHPRALWWAFDWEGALEQAEKLKEGGPPNPDRGDPATGSVVLIDEIDKAEPDVPNGLLEALGNGQFTPQGFGRPVVASGIPPLVVITTNEERTLPDAFIRRCLVLHLDLPKEPDKLIAKLVERGKTHFGDKTTAAVLKKAAELLAQDRAEAVQRHWRPLPGQAEYLDLLRAVIGLSQGKPKHQERLIDEVARFVLKKHPEAAQPEDGEEA</sequence>
<proteinExistence type="predicted"/>
<dbReference type="AlphaFoldDB" id="A0A2W4SG55"/>
<evidence type="ECO:0000259" key="1">
    <source>
        <dbReference type="SMART" id="SM00382"/>
    </source>
</evidence>
<dbReference type="SUPFAM" id="SSF52540">
    <property type="entry name" value="P-loop containing nucleoside triphosphate hydrolases"/>
    <property type="match status" value="1"/>
</dbReference>
<dbReference type="EMBL" id="QJPH01000425">
    <property type="protein sequence ID" value="PZN74490.1"/>
    <property type="molecule type" value="Genomic_DNA"/>
</dbReference>
<dbReference type="InterPro" id="IPR050764">
    <property type="entry name" value="CbbQ/NirQ/NorQ/GpvN"/>
</dbReference>
<protein>
    <submittedName>
        <fullName evidence="2">AAA family ATPase</fullName>
    </submittedName>
</protein>
<accession>A0A2W4SG55</accession>
<dbReference type="PANTHER" id="PTHR42759:SF1">
    <property type="entry name" value="MAGNESIUM-CHELATASE SUBUNIT CHLD"/>
    <property type="match status" value="1"/>
</dbReference>
<dbReference type="InterPro" id="IPR003593">
    <property type="entry name" value="AAA+_ATPase"/>
</dbReference>
<evidence type="ECO:0000313" key="2">
    <source>
        <dbReference type="EMBL" id="PZN74490.1"/>
    </source>
</evidence>
<dbReference type="GO" id="GO:0016887">
    <property type="term" value="F:ATP hydrolysis activity"/>
    <property type="evidence" value="ECO:0007669"/>
    <property type="project" value="InterPro"/>
</dbReference>
<dbReference type="GO" id="GO:0005524">
    <property type="term" value="F:ATP binding"/>
    <property type="evidence" value="ECO:0007669"/>
    <property type="project" value="InterPro"/>
</dbReference>
<gene>
    <name evidence="2" type="ORF">DM484_21085</name>
</gene>
<evidence type="ECO:0000313" key="3">
    <source>
        <dbReference type="Proteomes" id="UP000249396"/>
    </source>
</evidence>
<dbReference type="Pfam" id="PF07728">
    <property type="entry name" value="AAA_5"/>
    <property type="match status" value="1"/>
</dbReference>
<dbReference type="PANTHER" id="PTHR42759">
    <property type="entry name" value="MOXR FAMILY PROTEIN"/>
    <property type="match status" value="1"/>
</dbReference>
<dbReference type="SMART" id="SM00382">
    <property type="entry name" value="AAA"/>
    <property type="match status" value="1"/>
</dbReference>
<dbReference type="InterPro" id="IPR027417">
    <property type="entry name" value="P-loop_NTPase"/>
</dbReference>
<feature type="domain" description="AAA+ ATPase" evidence="1">
    <location>
        <begin position="40"/>
        <end position="236"/>
    </location>
</feature>